<evidence type="ECO:0000256" key="11">
    <source>
        <dbReference type="ARBA" id="ARBA00023136"/>
    </source>
</evidence>
<dbReference type="EMBL" id="JAUSTN010000005">
    <property type="protein sequence ID" value="MDQ0274975.1"/>
    <property type="molecule type" value="Genomic_DNA"/>
</dbReference>
<dbReference type="InterPro" id="IPR002528">
    <property type="entry name" value="MATE_fam"/>
</dbReference>
<keyword evidence="8 13" id="KW-0812">Transmembrane</keyword>
<feature type="transmembrane region" description="Helical" evidence="13">
    <location>
        <begin position="162"/>
        <end position="184"/>
    </location>
</feature>
<feature type="transmembrane region" description="Helical" evidence="13">
    <location>
        <begin position="417"/>
        <end position="435"/>
    </location>
</feature>
<accession>A0ABU0AUP8</accession>
<dbReference type="PIRSF" id="PIRSF006603">
    <property type="entry name" value="DinF"/>
    <property type="match status" value="1"/>
</dbReference>
<keyword evidence="5" id="KW-0813">Transport</keyword>
<evidence type="ECO:0000256" key="9">
    <source>
        <dbReference type="ARBA" id="ARBA00022989"/>
    </source>
</evidence>
<feature type="transmembrane region" description="Helical" evidence="13">
    <location>
        <begin position="96"/>
        <end position="118"/>
    </location>
</feature>
<feature type="transmembrane region" description="Helical" evidence="13">
    <location>
        <begin position="317"/>
        <end position="341"/>
    </location>
</feature>
<evidence type="ECO:0000256" key="3">
    <source>
        <dbReference type="ARBA" id="ARBA00010199"/>
    </source>
</evidence>
<proteinExistence type="inferred from homology"/>
<evidence type="ECO:0000256" key="1">
    <source>
        <dbReference type="ARBA" id="ARBA00003408"/>
    </source>
</evidence>
<dbReference type="PANTHER" id="PTHR43298">
    <property type="entry name" value="MULTIDRUG RESISTANCE PROTEIN NORM-RELATED"/>
    <property type="match status" value="1"/>
</dbReference>
<feature type="transmembrane region" description="Helical" evidence="13">
    <location>
        <begin position="282"/>
        <end position="305"/>
    </location>
</feature>
<comment type="caution">
    <text evidence="14">The sequence shown here is derived from an EMBL/GenBank/DDBJ whole genome shotgun (WGS) entry which is preliminary data.</text>
</comment>
<dbReference type="RefSeq" id="WP_023055654.1">
    <property type="nucleotide sequence ID" value="NZ_JAUSTN010000005.1"/>
</dbReference>
<keyword evidence="7" id="KW-1003">Cell membrane</keyword>
<evidence type="ECO:0000313" key="14">
    <source>
        <dbReference type="EMBL" id="MDQ0274975.1"/>
    </source>
</evidence>
<feature type="transmembrane region" description="Helical" evidence="13">
    <location>
        <begin position="55"/>
        <end position="76"/>
    </location>
</feature>
<feature type="transmembrane region" description="Helical" evidence="13">
    <location>
        <begin position="238"/>
        <end position="262"/>
    </location>
</feature>
<dbReference type="Pfam" id="PF01554">
    <property type="entry name" value="MatE"/>
    <property type="match status" value="2"/>
</dbReference>
<keyword evidence="15" id="KW-1185">Reference proteome</keyword>
<feature type="transmembrane region" description="Helical" evidence="13">
    <location>
        <begin position="386"/>
        <end position="405"/>
    </location>
</feature>
<evidence type="ECO:0000256" key="13">
    <source>
        <dbReference type="SAM" id="Phobius"/>
    </source>
</evidence>
<dbReference type="NCBIfam" id="TIGR00797">
    <property type="entry name" value="matE"/>
    <property type="match status" value="1"/>
</dbReference>
<evidence type="ECO:0000256" key="5">
    <source>
        <dbReference type="ARBA" id="ARBA00022448"/>
    </source>
</evidence>
<dbReference type="Proteomes" id="UP001236559">
    <property type="component" value="Unassembled WGS sequence"/>
</dbReference>
<feature type="transmembrane region" description="Helical" evidence="13">
    <location>
        <begin position="133"/>
        <end position="150"/>
    </location>
</feature>
<feature type="transmembrane region" description="Helical" evidence="13">
    <location>
        <begin position="14"/>
        <end position="35"/>
    </location>
</feature>
<protein>
    <recommendedName>
        <fullName evidence="4">Probable multidrug resistance protein NorM</fullName>
    </recommendedName>
    <alternativeName>
        <fullName evidence="12">Multidrug-efflux transporter</fullName>
    </alternativeName>
</protein>
<comment type="similarity">
    <text evidence="3">Belongs to the multi antimicrobial extrusion (MATE) (TC 2.A.66.1) family.</text>
</comment>
<evidence type="ECO:0000313" key="15">
    <source>
        <dbReference type="Proteomes" id="UP001236559"/>
    </source>
</evidence>
<evidence type="ECO:0000256" key="2">
    <source>
        <dbReference type="ARBA" id="ARBA00004651"/>
    </source>
</evidence>
<name>A0ABU0AUP8_9FIRM</name>
<evidence type="ECO:0000256" key="7">
    <source>
        <dbReference type="ARBA" id="ARBA00022475"/>
    </source>
</evidence>
<dbReference type="InterPro" id="IPR050222">
    <property type="entry name" value="MATE_MdtK"/>
</dbReference>
<keyword evidence="10" id="KW-0406">Ion transport</keyword>
<keyword evidence="6" id="KW-0050">Antiport</keyword>
<feature type="transmembrane region" description="Helical" evidence="13">
    <location>
        <begin position="361"/>
        <end position="379"/>
    </location>
</feature>
<comment type="subcellular location">
    <subcellularLocation>
        <location evidence="2">Cell membrane</location>
        <topology evidence="2">Multi-pass membrane protein</topology>
    </subcellularLocation>
</comment>
<evidence type="ECO:0000256" key="10">
    <source>
        <dbReference type="ARBA" id="ARBA00023065"/>
    </source>
</evidence>
<gene>
    <name evidence="14" type="ORF">J2S72_000999</name>
</gene>
<comment type="function">
    <text evidence="1">Multidrug efflux pump.</text>
</comment>
<dbReference type="InterPro" id="IPR048279">
    <property type="entry name" value="MdtK-like"/>
</dbReference>
<dbReference type="PANTHER" id="PTHR43298:SF2">
    <property type="entry name" value="FMN_FAD EXPORTER YEEO-RELATED"/>
    <property type="match status" value="1"/>
</dbReference>
<evidence type="ECO:0000256" key="8">
    <source>
        <dbReference type="ARBA" id="ARBA00022692"/>
    </source>
</evidence>
<reference evidence="14 15" key="1">
    <citation type="submission" date="2023-07" db="EMBL/GenBank/DDBJ databases">
        <title>Genomic Encyclopedia of Type Strains, Phase IV (KMG-IV): sequencing the most valuable type-strain genomes for metagenomic binning, comparative biology and taxonomic classification.</title>
        <authorList>
            <person name="Goeker M."/>
        </authorList>
    </citation>
    <scope>NUCLEOTIDE SEQUENCE [LARGE SCALE GENOMIC DNA]</scope>
    <source>
        <strain evidence="14 15">DSM 22616</strain>
    </source>
</reference>
<evidence type="ECO:0000256" key="12">
    <source>
        <dbReference type="ARBA" id="ARBA00031636"/>
    </source>
</evidence>
<feature type="transmembrane region" description="Helical" evidence="13">
    <location>
        <begin position="196"/>
        <end position="217"/>
    </location>
</feature>
<evidence type="ECO:0000256" key="4">
    <source>
        <dbReference type="ARBA" id="ARBA00020268"/>
    </source>
</evidence>
<organism evidence="14 15">
    <name type="scientific">Peptoniphilus koenoeneniae</name>
    <dbReference type="NCBI Taxonomy" id="507751"/>
    <lineage>
        <taxon>Bacteria</taxon>
        <taxon>Bacillati</taxon>
        <taxon>Bacillota</taxon>
        <taxon>Tissierellia</taxon>
        <taxon>Tissierellales</taxon>
        <taxon>Peptoniphilaceae</taxon>
        <taxon>Peptoniphilus</taxon>
    </lineage>
</organism>
<evidence type="ECO:0000256" key="6">
    <source>
        <dbReference type="ARBA" id="ARBA00022449"/>
    </source>
</evidence>
<keyword evidence="9 13" id="KW-1133">Transmembrane helix</keyword>
<sequence>MVENKMGYKPIGRLLIEVSFPLMISMFIQALYNIVDSYFVMQYSEDAFTAVSLAFPLQNIMIGVAVGTGVGLNALLSRSLGEKNYSLVNKSAENGLFLSLIYSILFAIFGIFLSRFYFEVQINDKNIINLGEAYVRTVTIFSFGVFIQIFMERILQSTGKSLLTMVTQGIGAIINIILDPILIFGRYGMPNMGITGAAAATVIGQTIGMTIGIFLHHKFNKEVRIKGIRPDKKVIFKIYQVGFPSIILTTLFSLSISIYNRILNTFSSTAVSALGAYFKLQSFIFMPIFGLNNGMVPIVAYNYGARKKERCIKTFKIALFTGLLIMLIGILIFQFYSGFILKDIYKVSDNLYKVAVPALKTISFCFLFVGYNIIIGSLFQALGNGILTMFGVFVRQFLGLLPTAYLLSRTGVLENVWWSFIIAEFLGVIYFSYFLKKFALPKINNLEA</sequence>
<keyword evidence="11 13" id="KW-0472">Membrane</keyword>